<dbReference type="InterPro" id="IPR000801">
    <property type="entry name" value="Esterase-like"/>
</dbReference>
<dbReference type="KEGG" id="bsed:DN745_17705"/>
<comment type="catalytic activity">
    <reaction evidence="5 7">
        <text>S-formylglutathione + H2O = formate + glutathione + H(+)</text>
        <dbReference type="Rhea" id="RHEA:14961"/>
        <dbReference type="ChEBI" id="CHEBI:15377"/>
        <dbReference type="ChEBI" id="CHEBI:15378"/>
        <dbReference type="ChEBI" id="CHEBI:15740"/>
        <dbReference type="ChEBI" id="CHEBI:57688"/>
        <dbReference type="ChEBI" id="CHEBI:57925"/>
        <dbReference type="EC" id="3.1.2.12"/>
    </reaction>
</comment>
<accession>A0A2Z4FR15</accession>
<dbReference type="PANTHER" id="PTHR10061:SF0">
    <property type="entry name" value="S-FORMYLGLUTATHIONE HYDROLASE"/>
    <property type="match status" value="1"/>
</dbReference>
<dbReference type="Gene3D" id="3.40.50.1820">
    <property type="entry name" value="alpha/beta hydrolase"/>
    <property type="match status" value="1"/>
</dbReference>
<comment type="function">
    <text evidence="7">Serine hydrolase involved in the detoxification of formaldehyde.</text>
</comment>
<gene>
    <name evidence="8" type="primary">fghA</name>
    <name evidence="8" type="ORF">DN745_17705</name>
</gene>
<dbReference type="EC" id="3.1.2.12" evidence="2 6"/>
<evidence type="ECO:0000256" key="2">
    <source>
        <dbReference type="ARBA" id="ARBA00012479"/>
    </source>
</evidence>
<dbReference type="PANTHER" id="PTHR10061">
    <property type="entry name" value="S-FORMYLGLUTATHIONE HYDROLASE"/>
    <property type="match status" value="1"/>
</dbReference>
<evidence type="ECO:0000256" key="3">
    <source>
        <dbReference type="ARBA" id="ARBA00022487"/>
    </source>
</evidence>
<dbReference type="RefSeq" id="WP_111336976.1">
    <property type="nucleotide sequence ID" value="NZ_CP030032.1"/>
</dbReference>
<dbReference type="InterPro" id="IPR029058">
    <property type="entry name" value="AB_hydrolase_fold"/>
</dbReference>
<evidence type="ECO:0000256" key="4">
    <source>
        <dbReference type="ARBA" id="ARBA00022801"/>
    </source>
</evidence>
<evidence type="ECO:0000313" key="9">
    <source>
        <dbReference type="Proteomes" id="UP000249799"/>
    </source>
</evidence>
<keyword evidence="4 7" id="KW-0378">Hydrolase</keyword>
<dbReference type="AlphaFoldDB" id="A0A2Z4FR15"/>
<dbReference type="InterPro" id="IPR014186">
    <property type="entry name" value="S-formylglutathione_hydrol"/>
</dbReference>
<dbReference type="GO" id="GO:0018738">
    <property type="term" value="F:S-formylglutathione hydrolase activity"/>
    <property type="evidence" value="ECO:0007669"/>
    <property type="project" value="UniProtKB-UniRule"/>
</dbReference>
<dbReference type="GO" id="GO:0052689">
    <property type="term" value="F:carboxylic ester hydrolase activity"/>
    <property type="evidence" value="ECO:0007669"/>
    <property type="project" value="UniProtKB-KW"/>
</dbReference>
<dbReference type="GO" id="GO:0005829">
    <property type="term" value="C:cytosol"/>
    <property type="evidence" value="ECO:0007669"/>
    <property type="project" value="TreeGrafter"/>
</dbReference>
<proteinExistence type="inferred from homology"/>
<comment type="similarity">
    <text evidence="1 7">Belongs to the esterase D family.</text>
</comment>
<sequence>MSINIVSDWKSFGGRQQVVEHESKACGGTMKFGIFLPPGDGPHPVLYFLSGLTCSWQNVTEKGGFQRLAAELGVAVVAPDTSPRGEDVHDTPDRWDLGKGAGFYVNATAEPWSKHYQMYDYIVEELPQVLADNFPVDLSRQSITGHSMGGLGALVIGLRNPEQYRAISAFSPIVAPSEVQWGQDALGAYLQSEDEWAAYDPTKLVAKYAQKDREILIDQGKADNFLEPQLRPQRFADACKAAGQPLNLRLHEGYDHSYYFISTFLGEHLEFHARALRG</sequence>
<dbReference type="FunFam" id="3.40.50.1820:FF:000002">
    <property type="entry name" value="S-formylglutathione hydrolase"/>
    <property type="match status" value="1"/>
</dbReference>
<name>A0A2Z4FR15_9DELT</name>
<evidence type="ECO:0000256" key="5">
    <source>
        <dbReference type="ARBA" id="ARBA00047590"/>
    </source>
</evidence>
<evidence type="ECO:0000256" key="6">
    <source>
        <dbReference type="NCBIfam" id="TIGR02821"/>
    </source>
</evidence>
<keyword evidence="3 7" id="KW-0719">Serine esterase</keyword>
<dbReference type="GO" id="GO:0046294">
    <property type="term" value="P:formaldehyde catabolic process"/>
    <property type="evidence" value="ECO:0007669"/>
    <property type="project" value="InterPro"/>
</dbReference>
<reference evidence="8 9" key="1">
    <citation type="submission" date="2018-06" db="EMBL/GenBank/DDBJ databases">
        <title>Lujinxingia sediminis gen. nov. sp. nov., a new facultative anaerobic member of the class Deltaproteobacteria, and proposal of Lujinxingaceae fam. nov.</title>
        <authorList>
            <person name="Guo L.-Y."/>
            <person name="Li C.-M."/>
            <person name="Wang S."/>
            <person name="Du Z.-J."/>
        </authorList>
    </citation>
    <scope>NUCLEOTIDE SEQUENCE [LARGE SCALE GENOMIC DNA]</scope>
    <source>
        <strain evidence="8 9">FA350</strain>
    </source>
</reference>
<dbReference type="Pfam" id="PF00756">
    <property type="entry name" value="Esterase"/>
    <property type="match status" value="1"/>
</dbReference>
<organism evidence="8 9">
    <name type="scientific">Bradymonas sediminis</name>
    <dbReference type="NCBI Taxonomy" id="1548548"/>
    <lineage>
        <taxon>Bacteria</taxon>
        <taxon>Deltaproteobacteria</taxon>
        <taxon>Bradymonadales</taxon>
        <taxon>Bradymonadaceae</taxon>
        <taxon>Bradymonas</taxon>
    </lineage>
</organism>
<dbReference type="SUPFAM" id="SSF53474">
    <property type="entry name" value="alpha/beta-Hydrolases"/>
    <property type="match status" value="1"/>
</dbReference>
<dbReference type="NCBIfam" id="TIGR02821">
    <property type="entry name" value="fghA_ester_D"/>
    <property type="match status" value="1"/>
</dbReference>
<dbReference type="EMBL" id="CP030032">
    <property type="protein sequence ID" value="AWV91066.1"/>
    <property type="molecule type" value="Genomic_DNA"/>
</dbReference>
<dbReference type="Proteomes" id="UP000249799">
    <property type="component" value="Chromosome"/>
</dbReference>
<keyword evidence="9" id="KW-1185">Reference proteome</keyword>
<evidence type="ECO:0000313" key="8">
    <source>
        <dbReference type="EMBL" id="AWV91066.1"/>
    </source>
</evidence>
<evidence type="ECO:0000256" key="1">
    <source>
        <dbReference type="ARBA" id="ARBA00005622"/>
    </source>
</evidence>
<dbReference type="OrthoDB" id="9782200at2"/>
<evidence type="ECO:0000256" key="7">
    <source>
        <dbReference type="RuleBase" id="RU363068"/>
    </source>
</evidence>
<protein>
    <recommendedName>
        <fullName evidence="2 6">S-formylglutathione hydrolase</fullName>
        <ecNumber evidence="2 6">3.1.2.12</ecNumber>
    </recommendedName>
</protein>